<feature type="domain" description="Fibronectin type-III" evidence="5">
    <location>
        <begin position="3277"/>
        <end position="3375"/>
    </location>
</feature>
<dbReference type="InterPro" id="IPR003961">
    <property type="entry name" value="FN3_dom"/>
</dbReference>
<dbReference type="VEuPathDB" id="FungiDB:H257_16069"/>
<dbReference type="SMART" id="SM00223">
    <property type="entry name" value="APPLE"/>
    <property type="match status" value="2"/>
</dbReference>
<keyword evidence="4" id="KW-1015">Disulfide bond</keyword>
<dbReference type="Pfam" id="PF03160">
    <property type="entry name" value="Calx-beta"/>
    <property type="match status" value="2"/>
</dbReference>
<dbReference type="EMBL" id="MZMZ02003156">
    <property type="protein sequence ID" value="RQM22499.1"/>
    <property type="molecule type" value="Genomic_DNA"/>
</dbReference>
<evidence type="ECO:0000256" key="1">
    <source>
        <dbReference type="ARBA" id="ARBA00022729"/>
    </source>
</evidence>
<dbReference type="SUPFAM" id="SSF49265">
    <property type="entry name" value="Fibronectin type III"/>
    <property type="match status" value="13"/>
</dbReference>
<feature type="domain" description="Fibronectin type-III" evidence="5">
    <location>
        <begin position="4133"/>
        <end position="4219"/>
    </location>
</feature>
<dbReference type="SUPFAM" id="SSF141072">
    <property type="entry name" value="CalX-like"/>
    <property type="match status" value="4"/>
</dbReference>
<feature type="domain" description="Fibronectin type-III" evidence="5">
    <location>
        <begin position="4041"/>
        <end position="4129"/>
    </location>
</feature>
<sequence>MESCFSNVNGCNSCQLVAATASLRYDDYFTPFLPTNRSCEPAVLGAICPDADNGRCCVLANEAFDLYNPYRHLCSKPYAVNDTQSQHFSPNDRKVALAGAQVFKQQLGIGSNFTLETSWHVGQTITVTLRDNANGTVGSFELNSTSNKATWRDATTTSSIVVTSLAILTAPVQRIQFRVTSSSLQVYVLTTILDAREHPHDMSTGSQHVTPTVQWRVKNGLAERNHGVDLAVTWLLPALFQLGFETDNGTMDVMELIDHHSFNTVAIQSDATACNRHWLNLHMNARPLSSVVLRLTMRHNFTGSVNLTLLQRTVSHKRNVTVLGAIMLAWIEPRVRHVVELSPSSEDLVVAIPSCDKVWPNVPTGPVRFILTWDSVHTLTSTNADHTMLLPSTSTFDGTQGLQRAEFFEWPASIYFHGISGYIGTIAVTWQAQWTLGPVDYAYSTYLSLHLHDPVYSPRMAPRVLANVLEVPSSSPDLPLWRSLNEVPLESAIETPGVAVVEPTVQEIAVDVDSFIRHEAPSSRRHLDAASIMLPGRLFTSMAFFNESVYTFHLSEWIESCVMMFHESMDVVDMSSLSVTLDWTGVSLQNVFVSEVDDDNQPFDWLSGSWTSTTIAANTTISMVPTPHAGTLYVTLHGSFCVFNGSSTYAQSSIVRLLAGETIDTIDALDDVHITTTKVSAMATDKDGIVQLYPLEYFAVGLDLPVVWSEVQVFFSAPVASVATNATTSIIHATTYAGQPSWTWTNLPCATRISITPVDPLTVLIIRLVMKTYSSGHVVVTEITTSQPRDCIPVVPLLIAPYPSAIIASSASTCRTQLSLPVFLLDDPTTTSLDVSVKLAPCSNLSVRWRGSTLSQSYNMSCTYNLVTGTNHSFVNDTLLVQNTTDIPPMISFTLEAVKQSTGGTSSHVALDWMDMLLPCIADSPTNNAILPSCVANPMHVTLFQADLPGQTPSEFRVSTTNHDWLTTVITFAMVPCIALDINVTSSSGPALSFEYNPTSCDGIVRIPPDIEFMRLMVTPSQAFVGSVDVAFTRTQTMSHTEWLASTCRSATSARVTWYIPMDTQPSVLSRATLLSLPFFTSSHNVAIDFMYRIDSVVGVVIAVPPSSNTSIVLLTWSSDQAVELGKWQPKHLEFLANESAGLYDAFQLVFTADSYFDDDVSLQNMSIFQSKGGGDIHGELVLEAVTGGAMVLYHQYNTGNADNEQVVEYTVYLGQEGQGDESVAYSGQGIVSTGCRIGNTLALEIPATESATPSSCAADCFTADTQGRLTGLSVLRSLTVFDLPDWTLGMLAKSNASADVSGVDSSGHGNHFLVQNVTAVRSRVSQQFSLMPEYDTGGLPCLYFTLYVNGFRVSKVSNVYETTLFNLLSNTTYLLSIVATNALGDGPPSETLVLAMNSTTSAKPSAPTSLAALVTTSGAVQVQVGGISDVGGAPLSSITIEQFHWGKYEVVARGGTLDRATNSFEIWVYHLPSNATIDLRASVTNTLGGYNIVGFYIYLSTWNSTNWTLAAKTIHTPDESLTFDLFYTNPSQTMPILPHTTYNIQVVAVTDDMVCHSWQDLIGFGRVTSVTTLAAALPQSPPSIHMLNATASTSYIRCAQPHDMNGATLVGYVVYMNNVSVQAISRDVFMASNLTANTNYDAQCAMVVTAGSDFVVLALQPPLESGGYMAFQYGVDVISIDACYNAELSATGNECSMCDIPSISLLTLNATSFVLQVSPSCQMSSTSSSSSIFECQILDQSTAVSTAFPCSPSTLSSVGSLQPGRVYLVRARTVNSSLWTSAQFATLPGIPDPPRVEAQSVTEYSINLCLFAPTQTYGSEVLAYQLDVLSPTSGNRVVASTTYTGVGLGYPSTACAPLSMAKLNVSTSYVIHVASLGVGGIGPATTFNVTTSGALARTFKWKSHTVVGSFGSTVDLTIVRQNGIQYDETVAIALSSDQEYTCDSVSRVCAPKRRSYLFMDVDVVGSDRLQTSQFSADACAAECVSLDWCQSFTWVPSSACYLKDAVPDATIESGRVTGLITTKCYARLAGVNFAGNDISHTTESNELDCLANCVANSNCVGLYYSSFTNLCYIKYALTTPNLGWWIAALVPNRNCATPQLISFNAGDTEATISVVVPTSATAYTISISLTSVPSGATIANNPTMYLNIDDYSAVHGTFNWVPPSSLSVTKGAVVNATITRDFGLAFSESVSVSIGSNRSSSEAYVCDAMTLKCAVPTSLCGWQVAGTEFLGNDISQKIGISQAECCQLCANTSGCGAYSYVSASVTCKLKAYPLNSVASSNVISGVPSPQCTERYDGVDFTDSNLGTASTLTDVDCYALCHRTATCVGFHFKPSTTTCQLKSKLSSAVSSNMAEYSIVMQPICSNLVTFLPGERSKVVQIRLPVDDGGYILPYSMNASLVRGFGASVLGTSVSYSMTVADPNPPNAMTWSAASVVGSEGGSAILVLQRYGVYSNSVQTVSIALTNFYACDTVTLICTPCLVSPCVATNSTLTFQAGQREMILRVLLPSIADYTPAYNITGDILPSSTFTLQTSRVVIHVNDNLDSSVVMFTLLDVTVFENCSSVSVGVHRDLSSTVVAFTVTSSSASYHLPGGMFQANATFAVGEHVKYIPVPITVSQGFNLPDTITLELGSSSPSSKIRSTPRMQIHVWDSTVGTPDPPANMQSTALSGGSILLSWDPPKYTGGVSVWDVMYNVSIYPPSYHFTTTNTSYLVRGLKADTVYSAQASAINVNGSSIWTLPLIMQTLPATSPAPPTSATVVGTYATWITLQWSMDSLGDGGVGLRSCRVWNYNLDSNLTTLVLQASVPFQFPYTIPNLTPQTIYTMAITCTNAAQLESTSFQFNFTTAAVDVPYAPTHVDTFRITGGSLGIAIPAPFYDGGAAIENFTVMYRSSICDNATFKLVLSWSPPVDSGGVPIVGYGIKQWNPDGTFVLAVDNPADPSTSVIVPNLAQNTRYRFAVVPYNTLSFCSSDEGLSNQLVVLTMNATVPDAPLPPILVNSTGGSVTLQWFPPAQTGGFSIKSYWVYGVLNNDDNWAVLYSGNATSFVQYGLQASTNYPIQVAAVSIVGSSANSSVATVSTSSPSRPGPVTAINQRGNGTSGGAIQLIWTAPKDTGGLLPLTYTIYRGNTSILANIDTTYAEDAIKLSSNTSYSYSIVAQNGVAQSVASSSFIGRTSAPSLPKPPTLDAVATSGGSMSWSWSLPNDTGGVPLTNTSAIVLDILTNASTVYTNLWNKSSYYVGGLTALRSYTVRIWVTNRIGNSSVVEVIATTTAPTVPVPPVAGLPTALNVSSGWISIAFPKRDAALFDSGGTPLTGGNVYLNNLLIKSVAPGNLTSVVLTGLQARSVYNVTTTFTNAVGESVLSGILSVTTLPMVAPSGVPQPLVLRDRSSWYLNLTWSAPVDSGGSLAVVYDIRYKEASSSTTSPWINQTVADTAIILSDLRALQGYLVAIRSTNEAGSSAWSPSVNFSTTVEAAGFATFSLLLTRVSQSNGSVSIAVTRNASGISGSVMFSTQSGTAVAGTHFVESSGLVYFAPTSSSATIHIPFFNDTFGCTPSGRTFGVSIAAAAGSLVRIGPVSNVTVVMEDDNSGGLVGFEATSIDQLQLLPAPFYTPLNVTIVRSGHALTTINASLAVNFTMSTATMTRQILSIPSFVVLTPNQSIAVATIYLVNDGIYNLPSLFFILNMTLPNSFSSCSVLNTVAAVTKVTISERNVVSPPGPPTHIAVAWLTGGLGRFSWSAPANSGGYNLPVTFYTVKIVATGFELTNRVNETSVTIGGLNSTTNYTARIAAETSLLVGPYSDAVTFQTLSPSVPSLPRNVRCSGRAGGSLTVAWDVPMDTGGFPIAEYRVMCADISVRPVTRTVSTTMLCDGLNASKLYSIGVQAMNAFNISSLFAYITCSTTTANTPSKPFPPELVSSTGGALNFRISPAINTGGVPILQYAVLQWIAPVDSGGIPIAGYAVRQYSSLDIITNSPSIAYQDETTKALTNVTLFNMNPNTTYVFAVVALTSMSHCFNPSYIQESNRIVVKTKLTTAPSTPAAPIVTKATGGMVEITWTPPLDSGGSTSVRYVLYALPKIPLYNGTNVSFAIYGFRALSNQSYYVVAFSEGGSSTPSPTTLAATTDVSSPSAPTSIGVTKAMADRLVFVWQSPIDTGGATVSDYEIRRNEVSIGHSNTTSFEDSGLMASTSYTYTIMARNSRYPSAFSDPVTFRTANATAPSAPLNVRTAVTGGTVAASWDPPYSNGGLASLGTYCLLTRTGALMQDKWIPTTSSTCVFTGLTQNTTYQVTLFARNDVSNGTAAVVNATTSKATPPTSPSIPVVRSQVGAFVVVEMTLPQDTGGLSVSKLTLYRNSTIIGVVPVTSSNVSSYNISAGGLLARTRYVFQASAFNGYEGPLSDGLVFTTAAPSTPSMVDSVRLVEATATSVAINWTLPVNDGGSPDTLAFDIRIQSSQSNTTASIVKNTSMVVLGLAPNTLYNISVRSRNVAGASTWSNVQQMQTLSLAKGTCGWGVSTVQTKIDAGSVSVPLVRRGGTSGAVRYTIRSTSTGNVVFTCPSSITLQDLQTQASVVVAITASTAYNPNASISLELIADTSTNAVVTSLFANVTIFVDEEDNAGAFDFGMSTITVREDAGLVSIPIRRLRGAMSTVVWTPSDATASRNGTARSGTEYQLLPNQRISFATNVTQASLIVSIINNQRPQFPLLFFCLTLVKVSGGGYLNREGNDVLCATIYNDWTPAIPSRVPNQLNVVKSTGGLLQLAWLPPPYTGGAGVFITQYSVNVFSNGSLVKAVTTLTNATTASIGGLMASTTYTLSICAINRIGTSSGMNFTAQTTSLPSLPGTVTSVQLSQVTGGFMLLVISPPDDTGGVVDVNYTVFVYSRERSQFEVKCRCEVEF</sequence>
<dbReference type="InterPro" id="IPR003644">
    <property type="entry name" value="Calx_beta"/>
</dbReference>
<dbReference type="PROSITE" id="PS50853">
    <property type="entry name" value="FN3"/>
    <property type="match status" value="15"/>
</dbReference>
<dbReference type="PANTHER" id="PTHR13817">
    <property type="entry name" value="TITIN"/>
    <property type="match status" value="1"/>
</dbReference>
<dbReference type="Pfam" id="PF00041">
    <property type="entry name" value="fn3"/>
    <property type="match status" value="6"/>
</dbReference>
<dbReference type="Gene3D" id="2.60.40.10">
    <property type="entry name" value="Immunoglobulins"/>
    <property type="match status" value="17"/>
</dbReference>
<dbReference type="Pfam" id="PF14295">
    <property type="entry name" value="PAN_4"/>
    <property type="match status" value="4"/>
</dbReference>
<reference evidence="7" key="1">
    <citation type="submission" date="2018-07" db="EMBL/GenBank/DDBJ databases">
        <title>Annotation of Aphanomyces astaci genome assembly.</title>
        <authorList>
            <person name="Studholme D.J."/>
        </authorList>
    </citation>
    <scope>NUCLEOTIDE SEQUENCE [LARGE SCALE GENOMIC DNA]</scope>
    <source>
        <strain evidence="7">Pc</strain>
    </source>
</reference>
<feature type="domain" description="Fibronectin type-III" evidence="5">
    <location>
        <begin position="4221"/>
        <end position="4318"/>
    </location>
</feature>
<evidence type="ECO:0000259" key="6">
    <source>
        <dbReference type="PROSITE" id="PS50948"/>
    </source>
</evidence>
<dbReference type="Gene3D" id="2.60.40.2030">
    <property type="match status" value="2"/>
</dbReference>
<feature type="domain" description="Fibronectin type-III" evidence="5">
    <location>
        <begin position="3381"/>
        <end position="3476"/>
    </location>
</feature>
<dbReference type="InterPro" id="IPR000177">
    <property type="entry name" value="Apple"/>
</dbReference>
<accession>A0A425CZR5</accession>
<feature type="domain" description="Apple" evidence="6">
    <location>
        <begin position="2292"/>
        <end position="2364"/>
    </location>
</feature>
<dbReference type="PANTHER" id="PTHR13817:SF73">
    <property type="entry name" value="FIBRONECTIN TYPE-III DOMAIN-CONTAINING PROTEIN"/>
    <property type="match status" value="1"/>
</dbReference>
<organism evidence="7 8">
    <name type="scientific">Aphanomyces astaci</name>
    <name type="common">Crayfish plague agent</name>
    <dbReference type="NCBI Taxonomy" id="112090"/>
    <lineage>
        <taxon>Eukaryota</taxon>
        <taxon>Sar</taxon>
        <taxon>Stramenopiles</taxon>
        <taxon>Oomycota</taxon>
        <taxon>Saprolegniomycetes</taxon>
        <taxon>Saprolegniales</taxon>
        <taxon>Verrucalvaceae</taxon>
        <taxon>Aphanomyces</taxon>
    </lineage>
</organism>
<keyword evidence="3" id="KW-0106">Calcium</keyword>
<proteinExistence type="predicted"/>
<dbReference type="GO" id="GO:0005576">
    <property type="term" value="C:extracellular region"/>
    <property type="evidence" value="ECO:0007669"/>
    <property type="project" value="InterPro"/>
</dbReference>
<evidence type="ECO:0000256" key="3">
    <source>
        <dbReference type="ARBA" id="ARBA00022837"/>
    </source>
</evidence>
<evidence type="ECO:0000256" key="2">
    <source>
        <dbReference type="ARBA" id="ARBA00022737"/>
    </source>
</evidence>
<feature type="domain" description="Fibronectin type-III" evidence="5">
    <location>
        <begin position="3181"/>
        <end position="3276"/>
    </location>
</feature>
<protein>
    <submittedName>
        <fullName evidence="7">Uncharacterized protein</fullName>
    </submittedName>
</protein>
<dbReference type="Proteomes" id="UP000284702">
    <property type="component" value="Unassembled WGS sequence"/>
</dbReference>
<gene>
    <name evidence="7" type="ORF">B5M09_000923</name>
</gene>
<feature type="domain" description="Fibronectin type-III" evidence="5">
    <location>
        <begin position="4747"/>
        <end position="4842"/>
    </location>
</feature>
<feature type="domain" description="Fibronectin type-III" evidence="5">
    <location>
        <begin position="2883"/>
        <end position="2991"/>
    </location>
</feature>
<dbReference type="InterPro" id="IPR038081">
    <property type="entry name" value="CalX-like_sf"/>
</dbReference>
<evidence type="ECO:0000313" key="7">
    <source>
        <dbReference type="EMBL" id="RQM22499.1"/>
    </source>
</evidence>
<dbReference type="CDD" id="cd01100">
    <property type="entry name" value="APPLE_Factor_XI_like"/>
    <property type="match status" value="1"/>
</dbReference>
<evidence type="ECO:0000256" key="4">
    <source>
        <dbReference type="ARBA" id="ARBA00023157"/>
    </source>
</evidence>
<feature type="domain" description="Fibronectin type-III" evidence="5">
    <location>
        <begin position="4410"/>
        <end position="4507"/>
    </location>
</feature>
<dbReference type="PROSITE" id="PS50948">
    <property type="entry name" value="PAN"/>
    <property type="match status" value="2"/>
</dbReference>
<dbReference type="SMART" id="SM00060">
    <property type="entry name" value="FN3"/>
    <property type="match status" value="21"/>
</dbReference>
<feature type="domain" description="Fibronectin type-III" evidence="5">
    <location>
        <begin position="3086"/>
        <end position="3179"/>
    </location>
</feature>
<feature type="domain" description="Fibronectin type-III" evidence="5">
    <location>
        <begin position="3719"/>
        <end position="3813"/>
    </location>
</feature>
<feature type="domain" description="Fibronectin type-III" evidence="5">
    <location>
        <begin position="2751"/>
        <end position="2850"/>
    </location>
</feature>
<dbReference type="GO" id="GO:0006508">
    <property type="term" value="P:proteolysis"/>
    <property type="evidence" value="ECO:0007669"/>
    <property type="project" value="InterPro"/>
</dbReference>
<evidence type="ECO:0000313" key="8">
    <source>
        <dbReference type="Proteomes" id="UP000284702"/>
    </source>
</evidence>
<dbReference type="GO" id="GO:0016020">
    <property type="term" value="C:membrane"/>
    <property type="evidence" value="ECO:0007669"/>
    <property type="project" value="InterPro"/>
</dbReference>
<keyword evidence="2" id="KW-0677">Repeat</keyword>
<dbReference type="InterPro" id="IPR003609">
    <property type="entry name" value="Pan_app"/>
</dbReference>
<dbReference type="InterPro" id="IPR013783">
    <property type="entry name" value="Ig-like_fold"/>
</dbReference>
<keyword evidence="8" id="KW-1185">Reference proteome</keyword>
<feature type="domain" description="Apple" evidence="6">
    <location>
        <begin position="2025"/>
        <end position="2096"/>
    </location>
</feature>
<evidence type="ECO:0000259" key="5">
    <source>
        <dbReference type="PROSITE" id="PS50853"/>
    </source>
</evidence>
<comment type="caution">
    <text evidence="7">The sequence shown here is derived from an EMBL/GenBank/DDBJ whole genome shotgun (WGS) entry which is preliminary data.</text>
</comment>
<dbReference type="InterPro" id="IPR036116">
    <property type="entry name" value="FN3_sf"/>
</dbReference>
<feature type="domain" description="Fibronectin type-III" evidence="5">
    <location>
        <begin position="2992"/>
        <end position="3084"/>
    </location>
</feature>
<feature type="domain" description="Fibronectin type-III" evidence="5">
    <location>
        <begin position="2660"/>
        <end position="2749"/>
    </location>
</feature>
<dbReference type="InterPro" id="IPR050964">
    <property type="entry name" value="Striated_Muscle_Regulatory"/>
</dbReference>
<feature type="domain" description="Fibronectin type-III" evidence="5">
    <location>
        <begin position="3818"/>
        <end position="3909"/>
    </location>
</feature>
<dbReference type="CDD" id="cd00063">
    <property type="entry name" value="FN3"/>
    <property type="match status" value="10"/>
</dbReference>
<dbReference type="GO" id="GO:0007154">
    <property type="term" value="P:cell communication"/>
    <property type="evidence" value="ECO:0007669"/>
    <property type="project" value="InterPro"/>
</dbReference>
<dbReference type="Gene3D" id="3.50.4.10">
    <property type="entry name" value="Hepatocyte Growth Factor"/>
    <property type="match status" value="4"/>
</dbReference>
<keyword evidence="1" id="KW-0732">Signal</keyword>
<name>A0A425CZR5_APHAT</name>